<evidence type="ECO:0000256" key="1">
    <source>
        <dbReference type="ARBA" id="ARBA00022737"/>
    </source>
</evidence>
<comment type="caution">
    <text evidence="2">The sequence shown here is derived from an EMBL/GenBank/DDBJ whole genome shotgun (WGS) entry which is preliminary data.</text>
</comment>
<sequence length="158" mass="18163">MKTRCNIEPQIEHYGCMVDLFGQAGQLVEAEQLIRTMAWKADVMIWGALLTACGRFGDIEIAERVVEEIVVLDPENHGVHVVLSNMYAEARRWEDVLKLRKRLKEGNLKKIPGPCPDDRLWSHPRQLRSQQASLLLSRFGFWGYQLCCKALQLVSRTQ</sequence>
<dbReference type="AlphaFoldDB" id="A0A9Q1K4V9"/>
<dbReference type="EMBL" id="JAKOGI010000307">
    <property type="protein sequence ID" value="KAJ8437306.1"/>
    <property type="molecule type" value="Genomic_DNA"/>
</dbReference>
<organism evidence="2 3">
    <name type="scientific">Carnegiea gigantea</name>
    <dbReference type="NCBI Taxonomy" id="171969"/>
    <lineage>
        <taxon>Eukaryota</taxon>
        <taxon>Viridiplantae</taxon>
        <taxon>Streptophyta</taxon>
        <taxon>Embryophyta</taxon>
        <taxon>Tracheophyta</taxon>
        <taxon>Spermatophyta</taxon>
        <taxon>Magnoliopsida</taxon>
        <taxon>eudicotyledons</taxon>
        <taxon>Gunneridae</taxon>
        <taxon>Pentapetalae</taxon>
        <taxon>Caryophyllales</taxon>
        <taxon>Cactineae</taxon>
        <taxon>Cactaceae</taxon>
        <taxon>Cactoideae</taxon>
        <taxon>Echinocereeae</taxon>
        <taxon>Carnegiea</taxon>
    </lineage>
</organism>
<dbReference type="Pfam" id="PF20431">
    <property type="entry name" value="E_motif"/>
    <property type="match status" value="1"/>
</dbReference>
<evidence type="ECO:0000313" key="2">
    <source>
        <dbReference type="EMBL" id="KAJ8437306.1"/>
    </source>
</evidence>
<dbReference type="PANTHER" id="PTHR47926:SF393">
    <property type="entry name" value="REPEAT-CONTAINING PROTEIN, PUTATIVE-RELATED"/>
    <property type="match status" value="1"/>
</dbReference>
<dbReference type="InterPro" id="IPR002885">
    <property type="entry name" value="PPR_rpt"/>
</dbReference>
<dbReference type="InterPro" id="IPR046848">
    <property type="entry name" value="E_motif"/>
</dbReference>
<dbReference type="SUPFAM" id="SSF48452">
    <property type="entry name" value="TPR-like"/>
    <property type="match status" value="1"/>
</dbReference>
<dbReference type="GO" id="GO:0009451">
    <property type="term" value="P:RNA modification"/>
    <property type="evidence" value="ECO:0007669"/>
    <property type="project" value="InterPro"/>
</dbReference>
<dbReference type="OrthoDB" id="185373at2759"/>
<gene>
    <name evidence="2" type="ORF">Cgig2_022705</name>
</gene>
<dbReference type="Proteomes" id="UP001153076">
    <property type="component" value="Unassembled WGS sequence"/>
</dbReference>
<evidence type="ECO:0008006" key="4">
    <source>
        <dbReference type="Google" id="ProtNLM"/>
    </source>
</evidence>
<dbReference type="InterPro" id="IPR046960">
    <property type="entry name" value="PPR_At4g14850-like_plant"/>
</dbReference>
<accession>A0A9Q1K4V9</accession>
<dbReference type="Pfam" id="PF01535">
    <property type="entry name" value="PPR"/>
    <property type="match status" value="1"/>
</dbReference>
<protein>
    <recommendedName>
        <fullName evidence="4">Pentatricopeptide repeat-containing protein</fullName>
    </recommendedName>
</protein>
<dbReference type="GO" id="GO:0003723">
    <property type="term" value="F:RNA binding"/>
    <property type="evidence" value="ECO:0007669"/>
    <property type="project" value="InterPro"/>
</dbReference>
<proteinExistence type="predicted"/>
<name>A0A9Q1K4V9_9CARY</name>
<keyword evidence="1" id="KW-0677">Repeat</keyword>
<dbReference type="PANTHER" id="PTHR47926">
    <property type="entry name" value="PENTATRICOPEPTIDE REPEAT-CONTAINING PROTEIN"/>
    <property type="match status" value="1"/>
</dbReference>
<keyword evidence="3" id="KW-1185">Reference proteome</keyword>
<dbReference type="InterPro" id="IPR011990">
    <property type="entry name" value="TPR-like_helical_dom_sf"/>
</dbReference>
<dbReference type="Gene3D" id="1.25.40.10">
    <property type="entry name" value="Tetratricopeptide repeat domain"/>
    <property type="match status" value="1"/>
</dbReference>
<reference evidence="2" key="1">
    <citation type="submission" date="2022-04" db="EMBL/GenBank/DDBJ databases">
        <title>Carnegiea gigantea Genome sequencing and assembly v2.</title>
        <authorList>
            <person name="Copetti D."/>
            <person name="Sanderson M.J."/>
            <person name="Burquez A."/>
            <person name="Wojciechowski M.F."/>
        </authorList>
    </citation>
    <scope>NUCLEOTIDE SEQUENCE</scope>
    <source>
        <strain evidence="2">SGP5-SGP5p</strain>
        <tissue evidence="2">Aerial part</tissue>
    </source>
</reference>
<evidence type="ECO:0000313" key="3">
    <source>
        <dbReference type="Proteomes" id="UP001153076"/>
    </source>
</evidence>